<feature type="compositionally biased region" description="Acidic residues" evidence="1">
    <location>
        <begin position="444"/>
        <end position="454"/>
    </location>
</feature>
<reference evidence="3" key="2">
    <citation type="submission" date="2023-05" db="EMBL/GenBank/DDBJ databases">
        <authorList>
            <consortium name="Lawrence Berkeley National Laboratory"/>
            <person name="Steindorff A."/>
            <person name="Hensen N."/>
            <person name="Bonometti L."/>
            <person name="Westerberg I."/>
            <person name="Brannstrom I.O."/>
            <person name="Guillou S."/>
            <person name="Cros-Aarteil S."/>
            <person name="Calhoun S."/>
            <person name="Haridas S."/>
            <person name="Kuo A."/>
            <person name="Mondo S."/>
            <person name="Pangilinan J."/>
            <person name="Riley R."/>
            <person name="Labutti K."/>
            <person name="Andreopoulos B."/>
            <person name="Lipzen A."/>
            <person name="Chen C."/>
            <person name="Yanf M."/>
            <person name="Daum C."/>
            <person name="Ng V."/>
            <person name="Clum A."/>
            <person name="Ohm R."/>
            <person name="Martin F."/>
            <person name="Silar P."/>
            <person name="Natvig D."/>
            <person name="Lalanne C."/>
            <person name="Gautier V."/>
            <person name="Ament-Velasquez S.L."/>
            <person name="Kruys A."/>
            <person name="Hutchinson M.I."/>
            <person name="Powell A.J."/>
            <person name="Barry K."/>
            <person name="Miller A.N."/>
            <person name="Grigoriev I.V."/>
            <person name="Debuchy R."/>
            <person name="Gladieux P."/>
            <person name="Thoren M.H."/>
            <person name="Johannesson H."/>
        </authorList>
    </citation>
    <scope>NUCLEOTIDE SEQUENCE</scope>
    <source>
        <strain evidence="3">CBS 315.58</strain>
    </source>
</reference>
<feature type="region of interest" description="Disordered" evidence="1">
    <location>
        <begin position="442"/>
        <end position="503"/>
    </location>
</feature>
<accession>A0AAN6XCE9</accession>
<dbReference type="GO" id="GO:0042254">
    <property type="term" value="P:ribosome biogenesis"/>
    <property type="evidence" value="ECO:0007669"/>
    <property type="project" value="TreeGrafter"/>
</dbReference>
<reference evidence="3" key="1">
    <citation type="journal article" date="2023" name="Mol. Phylogenet. Evol.">
        <title>Genome-scale phylogeny and comparative genomics of the fungal order Sordariales.</title>
        <authorList>
            <person name="Hensen N."/>
            <person name="Bonometti L."/>
            <person name="Westerberg I."/>
            <person name="Brannstrom I.O."/>
            <person name="Guillou S."/>
            <person name="Cros-Aarteil S."/>
            <person name="Calhoun S."/>
            <person name="Haridas S."/>
            <person name="Kuo A."/>
            <person name="Mondo S."/>
            <person name="Pangilinan J."/>
            <person name="Riley R."/>
            <person name="LaButti K."/>
            <person name="Andreopoulos B."/>
            <person name="Lipzen A."/>
            <person name="Chen C."/>
            <person name="Yan M."/>
            <person name="Daum C."/>
            <person name="Ng V."/>
            <person name="Clum A."/>
            <person name="Steindorff A."/>
            <person name="Ohm R.A."/>
            <person name="Martin F."/>
            <person name="Silar P."/>
            <person name="Natvig D.O."/>
            <person name="Lalanne C."/>
            <person name="Gautier V."/>
            <person name="Ament-Velasquez S.L."/>
            <person name="Kruys A."/>
            <person name="Hutchinson M.I."/>
            <person name="Powell A.J."/>
            <person name="Barry K."/>
            <person name="Miller A.N."/>
            <person name="Grigoriev I.V."/>
            <person name="Debuchy R."/>
            <person name="Gladieux P."/>
            <person name="Hiltunen Thoren M."/>
            <person name="Johannesson H."/>
        </authorList>
    </citation>
    <scope>NUCLEOTIDE SEQUENCE</scope>
    <source>
        <strain evidence="3">CBS 315.58</strain>
    </source>
</reference>
<dbReference type="Gene3D" id="3.40.50.300">
    <property type="entry name" value="P-loop containing nucleotide triphosphate hydrolases"/>
    <property type="match status" value="1"/>
</dbReference>
<evidence type="ECO:0000259" key="2">
    <source>
        <dbReference type="SMART" id="SM00382"/>
    </source>
</evidence>
<dbReference type="PANTHER" id="PTHR23077:SF132">
    <property type="entry name" value="ATP-DEPENDENT ZN PROTEASE"/>
    <property type="match status" value="1"/>
</dbReference>
<dbReference type="GO" id="GO:0003723">
    <property type="term" value="F:RNA binding"/>
    <property type="evidence" value="ECO:0007669"/>
    <property type="project" value="TreeGrafter"/>
</dbReference>
<gene>
    <name evidence="3" type="ORF">QBC40DRAFT_284510</name>
</gene>
<dbReference type="PANTHER" id="PTHR23077">
    <property type="entry name" value="AAA-FAMILY ATPASE"/>
    <property type="match status" value="1"/>
</dbReference>
<name>A0AAN6XCE9_9PEZI</name>
<feature type="compositionally biased region" description="Basic and acidic residues" evidence="1">
    <location>
        <begin position="482"/>
        <end position="497"/>
    </location>
</feature>
<dbReference type="InterPro" id="IPR003959">
    <property type="entry name" value="ATPase_AAA_core"/>
</dbReference>
<dbReference type="EMBL" id="MU863953">
    <property type="protein sequence ID" value="KAK4197954.1"/>
    <property type="molecule type" value="Genomic_DNA"/>
</dbReference>
<dbReference type="SMART" id="SM00382">
    <property type="entry name" value="AAA"/>
    <property type="match status" value="1"/>
</dbReference>
<evidence type="ECO:0000256" key="1">
    <source>
        <dbReference type="SAM" id="MobiDB-lite"/>
    </source>
</evidence>
<comment type="caution">
    <text evidence="3">The sequence shown here is derived from an EMBL/GenBank/DDBJ whole genome shotgun (WGS) entry which is preliminary data.</text>
</comment>
<keyword evidence="3" id="KW-0378">Hydrolase</keyword>
<dbReference type="GO" id="GO:0005524">
    <property type="term" value="F:ATP binding"/>
    <property type="evidence" value="ECO:0007669"/>
    <property type="project" value="InterPro"/>
</dbReference>
<evidence type="ECO:0000313" key="4">
    <source>
        <dbReference type="Proteomes" id="UP001303160"/>
    </source>
</evidence>
<dbReference type="SUPFAM" id="SSF52540">
    <property type="entry name" value="P-loop containing nucleoside triphosphate hydrolases"/>
    <property type="match status" value="1"/>
</dbReference>
<dbReference type="Proteomes" id="UP001303160">
    <property type="component" value="Unassembled WGS sequence"/>
</dbReference>
<dbReference type="InterPro" id="IPR027417">
    <property type="entry name" value="P-loop_NTPase"/>
</dbReference>
<dbReference type="Pfam" id="PF00004">
    <property type="entry name" value="AAA"/>
    <property type="match status" value="1"/>
</dbReference>
<evidence type="ECO:0000313" key="3">
    <source>
        <dbReference type="EMBL" id="KAK4197954.1"/>
    </source>
</evidence>
<sequence length="602" mass="68226">MAQSAESIDPSAVVNRYRVFDRWIKSGTSNRTDIFLHTQQMLKEIHPDHHITRVQPGGQMDLLGYAEAGHAVAVQDNYNPPGSNDVPTHNVPGFYHDTHRAYQASPKPFEKPGGTLSDKIYFGRWLYTWENITFLLYKVVVQDYQIGEDPMLYILAPNTPERIDKLGHHLDTDTLLLAAGDWSCALHDEIYVFDNGNWSKDAVLWQSVQGASWDDVILEPAMKEALMNDVIGFFDTRDVYQDLGLMWKRGIILHGLPGNGKTASIKALINSLEARGREEGSKRIPSLYVKAFDSCNGGKWSIRYIFEHARKMAPCVLIFEDLDTLVLDEYRSYFLNEVDGLESNEGILMIGSTNHLSSLDPSIANRPSRFDRKYHFKLPDQETRERYAEYWRKKLENKPIVADKFEDGITDVVAQVTEGFSFAYMRELFMSSLLALVRGFNPDEPQEDPVEGDEGSSTAGDGVIVDKPGTAGDENNESTGDNTKENKGKEEASEEKKQKAKPKRVFPVVDVPENLKNNLLLKIMLFEAKILFDEMDRDDDEPKEKRGNSAEPAGRMLVQVRRGQPALRMRLKGIPDMVRAADYSEQLRLLRVANEMRQVKTG</sequence>
<dbReference type="InterPro" id="IPR003593">
    <property type="entry name" value="AAA+_ATPase"/>
</dbReference>
<dbReference type="GO" id="GO:1990275">
    <property type="term" value="F:preribosome binding"/>
    <property type="evidence" value="ECO:0007669"/>
    <property type="project" value="TreeGrafter"/>
</dbReference>
<dbReference type="GO" id="GO:0005634">
    <property type="term" value="C:nucleus"/>
    <property type="evidence" value="ECO:0007669"/>
    <property type="project" value="TreeGrafter"/>
</dbReference>
<organism evidence="3 4">
    <name type="scientific">Triangularia verruculosa</name>
    <dbReference type="NCBI Taxonomy" id="2587418"/>
    <lineage>
        <taxon>Eukaryota</taxon>
        <taxon>Fungi</taxon>
        <taxon>Dikarya</taxon>
        <taxon>Ascomycota</taxon>
        <taxon>Pezizomycotina</taxon>
        <taxon>Sordariomycetes</taxon>
        <taxon>Sordariomycetidae</taxon>
        <taxon>Sordariales</taxon>
        <taxon>Podosporaceae</taxon>
        <taxon>Triangularia</taxon>
    </lineage>
</organism>
<keyword evidence="4" id="KW-1185">Reference proteome</keyword>
<proteinExistence type="predicted"/>
<protein>
    <submittedName>
        <fullName evidence="3">P-loop containing nucleoside triphosphate hydrolase protein</fullName>
    </submittedName>
</protein>
<dbReference type="AlphaFoldDB" id="A0AAN6XCE9"/>
<dbReference type="CDD" id="cd19481">
    <property type="entry name" value="RecA-like_protease"/>
    <property type="match status" value="1"/>
</dbReference>
<feature type="domain" description="AAA+ ATPase" evidence="2">
    <location>
        <begin position="247"/>
        <end position="380"/>
    </location>
</feature>
<dbReference type="InterPro" id="IPR050168">
    <property type="entry name" value="AAA_ATPase_domain"/>
</dbReference>
<dbReference type="GO" id="GO:0016887">
    <property type="term" value="F:ATP hydrolysis activity"/>
    <property type="evidence" value="ECO:0007669"/>
    <property type="project" value="InterPro"/>
</dbReference>